<name>A0ABV7Y947_9ACTN</name>
<proteinExistence type="predicted"/>
<keyword evidence="2" id="KW-1185">Reference proteome</keyword>
<dbReference type="InterPro" id="IPR012808">
    <property type="entry name" value="CHP02453"/>
</dbReference>
<dbReference type="EMBL" id="JBHRZH010000006">
    <property type="protein sequence ID" value="MFC3760688.1"/>
    <property type="molecule type" value="Genomic_DNA"/>
</dbReference>
<evidence type="ECO:0000313" key="2">
    <source>
        <dbReference type="Proteomes" id="UP001595699"/>
    </source>
</evidence>
<evidence type="ECO:0000313" key="1">
    <source>
        <dbReference type="EMBL" id="MFC3760688.1"/>
    </source>
</evidence>
<dbReference type="Proteomes" id="UP001595699">
    <property type="component" value="Unassembled WGS sequence"/>
</dbReference>
<organism evidence="1 2">
    <name type="scientific">Tenggerimyces flavus</name>
    <dbReference type="NCBI Taxonomy" id="1708749"/>
    <lineage>
        <taxon>Bacteria</taxon>
        <taxon>Bacillati</taxon>
        <taxon>Actinomycetota</taxon>
        <taxon>Actinomycetes</taxon>
        <taxon>Propionibacteriales</taxon>
        <taxon>Nocardioidaceae</taxon>
        <taxon>Tenggerimyces</taxon>
    </lineage>
</organism>
<comment type="caution">
    <text evidence="1">The sequence shown here is derived from an EMBL/GenBank/DDBJ whole genome shotgun (WGS) entry which is preliminary data.</text>
</comment>
<protein>
    <submittedName>
        <fullName evidence="1">DUF2461 family protein</fullName>
    </submittedName>
</protein>
<accession>A0ABV7Y947</accession>
<reference evidence="2" key="1">
    <citation type="journal article" date="2019" name="Int. J. Syst. Evol. Microbiol.">
        <title>The Global Catalogue of Microorganisms (GCM) 10K type strain sequencing project: providing services to taxonomists for standard genome sequencing and annotation.</title>
        <authorList>
            <consortium name="The Broad Institute Genomics Platform"/>
            <consortium name="The Broad Institute Genome Sequencing Center for Infectious Disease"/>
            <person name="Wu L."/>
            <person name="Ma J."/>
        </authorList>
    </citation>
    <scope>NUCLEOTIDE SEQUENCE [LARGE SCALE GENOMIC DNA]</scope>
    <source>
        <strain evidence="2">CGMCC 4.7241</strain>
    </source>
</reference>
<dbReference type="RefSeq" id="WP_205116935.1">
    <property type="nucleotide sequence ID" value="NZ_JAFBCM010000001.1"/>
</dbReference>
<gene>
    <name evidence="1" type="ORF">ACFOUW_07550</name>
</gene>
<sequence length="204" mass="23442">MSFTGWSDRAYEVMLDLQGDPGPAELEEHRDAVERYVREPFQQLCDALNATDEFGTFWPSGMSDRPWGWQHQSITWWIARRIKITFTFDLDGFALGGGSGSPAPDQVQLYRKLVDAEGTGTELADIVRKLERAGFDLQGSKLRRLPSEFRKDHPRADLLRRRGIYAEKPIDTTDLRKIRKDLRALHALTSWYTDYIAPAGWEKP</sequence>
<dbReference type="Pfam" id="PF09365">
    <property type="entry name" value="DUF2461"/>
    <property type="match status" value="1"/>
</dbReference>